<name>A0A6J4VS01_9BACT</name>
<protein>
    <submittedName>
        <fullName evidence="2">Uncharacterized protein</fullName>
    </submittedName>
</protein>
<feature type="chain" id="PRO_5026862654" evidence="1">
    <location>
        <begin position="29"/>
        <end position="413"/>
    </location>
</feature>
<evidence type="ECO:0000256" key="1">
    <source>
        <dbReference type="SAM" id="SignalP"/>
    </source>
</evidence>
<accession>A0A6J4VS01</accession>
<sequence>MRVCRCRILLVALLLIVAGAAGTVPAMATSRAPDDAVIRNFERVWVRTDSPQVRGDRTFLWGPEPIIPVIEEPLAGLPGGRHAVLYWDKGRMEVNDPAAAQDRFYVTNGRLVAELVTGRQQIGIGPEAYAQRVPAAVPFGDLNDATGPTYASFRERLGDRPLAPGQPVAQGLDRAGQPFATEAGGVVCQVVVAETNHCIAAPFWAFLNQSGPVYDGGAVVTGALFDPMFGATGLPISEPYWITVRSGDQPTRILIQLFERRTLTFNPANAAATRVEMGNVGLHYYHWRYDAQRPGDAPAGLDPAMRAASDQVYGAGPGYQYLIDNLAGGRFQLLFQDLGDVGAYGAASGEYRVVILDNALASQDPRNPAAVLAHEAQHAYDFSTAGDPRSAAECYAFELRGFLVGSALWQTFY</sequence>
<evidence type="ECO:0000313" key="2">
    <source>
        <dbReference type="EMBL" id="CAA9587235.1"/>
    </source>
</evidence>
<proteinExistence type="predicted"/>
<feature type="non-terminal residue" evidence="2">
    <location>
        <position position="413"/>
    </location>
</feature>
<dbReference type="AlphaFoldDB" id="A0A6J4VS01"/>
<dbReference type="EMBL" id="CADCWM010001028">
    <property type="protein sequence ID" value="CAA9587235.1"/>
    <property type="molecule type" value="Genomic_DNA"/>
</dbReference>
<feature type="signal peptide" evidence="1">
    <location>
        <begin position="1"/>
        <end position="28"/>
    </location>
</feature>
<keyword evidence="1" id="KW-0732">Signal</keyword>
<reference evidence="2" key="1">
    <citation type="submission" date="2020-02" db="EMBL/GenBank/DDBJ databases">
        <authorList>
            <person name="Meier V. D."/>
        </authorList>
    </citation>
    <scope>NUCLEOTIDE SEQUENCE</scope>
    <source>
        <strain evidence="2">AVDCRST_MAG88</strain>
    </source>
</reference>
<gene>
    <name evidence="2" type="ORF">AVDCRST_MAG88-4141</name>
</gene>
<organism evidence="2">
    <name type="scientific">uncultured Thermomicrobiales bacterium</name>
    <dbReference type="NCBI Taxonomy" id="1645740"/>
    <lineage>
        <taxon>Bacteria</taxon>
        <taxon>Pseudomonadati</taxon>
        <taxon>Thermomicrobiota</taxon>
        <taxon>Thermomicrobia</taxon>
        <taxon>Thermomicrobiales</taxon>
        <taxon>environmental samples</taxon>
    </lineage>
</organism>